<reference evidence="14 15" key="2">
    <citation type="journal article" date="2007" name="Genome Biol.">
        <title>Assembly of the Candida albicans genome into sixteen supercontigs aligned on the eight chromosomes.</title>
        <authorList>
            <person name="van het Hoog M."/>
            <person name="Rast T.J."/>
            <person name="Martchenko M."/>
            <person name="Grindle S."/>
            <person name="Dignard D."/>
            <person name="Hogues H."/>
            <person name="Cuomo C."/>
            <person name="Berriman M."/>
            <person name="Scherer S."/>
            <person name="Magee B.B."/>
            <person name="Whiteway M."/>
            <person name="Chibana H."/>
            <person name="Nantel A."/>
            <person name="Magee P.T."/>
        </authorList>
    </citation>
    <scope>GENOME REANNOTATION</scope>
    <source>
        <strain evidence="15">SC5314 / ATCC MYA-2876</strain>
    </source>
</reference>
<feature type="binding site" evidence="10">
    <location>
        <position position="283"/>
    </location>
    <ligand>
        <name>FAD</name>
        <dbReference type="ChEBI" id="CHEBI:57692"/>
    </ligand>
</feature>
<keyword evidence="8" id="KW-0496">Mitochondrion</keyword>
<evidence type="ECO:0000256" key="2">
    <source>
        <dbReference type="ARBA" id="ARBA00004294"/>
    </source>
</evidence>
<evidence type="ECO:0000256" key="7">
    <source>
        <dbReference type="ARBA" id="ARBA00023002"/>
    </source>
</evidence>
<dbReference type="AlphaFoldDB" id="Q5AG85"/>
<dbReference type="GO" id="GO:0005739">
    <property type="term" value="C:mitochondrion"/>
    <property type="evidence" value="ECO:0000318"/>
    <property type="project" value="GO_Central"/>
</dbReference>
<comment type="similarity">
    <text evidence="3">Belongs to the flavoprotein pyridine nucleotide cytochrome reductase family.</text>
</comment>
<dbReference type="CGD" id="CAL0000191400">
    <property type="gene designation" value="orf19.11770"/>
</dbReference>
<gene>
    <name evidence="14" type="ordered locus">CAALFM_C502740WA</name>
    <name evidence="13" type="ordered locus">orf19.11770</name>
</gene>
<accession>Q5AG85</accession>
<evidence type="ECO:0000256" key="8">
    <source>
        <dbReference type="ARBA" id="ARBA00023128"/>
    </source>
</evidence>
<dbReference type="GeneID" id="3637739"/>
<dbReference type="InterPro" id="IPR039261">
    <property type="entry name" value="FNR_nucleotide-bd"/>
</dbReference>
<name>Q5AG85_CANAL</name>
<evidence type="ECO:0000259" key="12">
    <source>
        <dbReference type="PROSITE" id="PS51384"/>
    </source>
</evidence>
<keyword evidence="15" id="KW-1185">Reference proteome</keyword>
<keyword evidence="7" id="KW-0560">Oxidoreductase</keyword>
<feature type="domain" description="FAD-binding FR-type" evidence="12">
    <location>
        <begin position="169"/>
        <end position="308"/>
    </location>
</feature>
<reference evidence="14 15" key="1">
    <citation type="journal article" date="2004" name="Proc. Natl. Acad. Sci. U.S.A.">
        <title>The diploid genome sequence of Candida albicans.</title>
        <authorList>
            <person name="Jones T."/>
            <person name="Federspiel N.A."/>
            <person name="Chibana H."/>
            <person name="Dungan J."/>
            <person name="Kalman S."/>
            <person name="Magee B.B."/>
            <person name="Newport G."/>
            <person name="Thorstenson Y.R."/>
            <person name="Agabian N."/>
            <person name="Magee P.T."/>
            <person name="Davis R.W."/>
            <person name="Scherer S."/>
        </authorList>
    </citation>
    <scope>NUCLEOTIDE SEQUENCE [LARGE SCALE GENOMIC DNA]</scope>
    <source>
        <strain evidence="15">SC5314 / ATCC MYA-2876</strain>
    </source>
</reference>
<dbReference type="Gene3D" id="3.40.50.80">
    <property type="entry name" value="Nucleotide-binding domain of ferredoxin-NADP reductase (FNR) module"/>
    <property type="match status" value="1"/>
</dbReference>
<dbReference type="PROSITE" id="PS51384">
    <property type="entry name" value="FAD_FR"/>
    <property type="match status" value="1"/>
</dbReference>
<evidence type="ECO:0000256" key="5">
    <source>
        <dbReference type="ARBA" id="ARBA00022787"/>
    </source>
</evidence>
<dbReference type="GO" id="GO:0016491">
    <property type="term" value="F:oxidoreductase activity"/>
    <property type="evidence" value="ECO:0000318"/>
    <property type="project" value="GO_Central"/>
</dbReference>
<evidence type="ECO:0000256" key="6">
    <source>
        <dbReference type="ARBA" id="ARBA00022827"/>
    </source>
</evidence>
<dbReference type="InterPro" id="IPR017938">
    <property type="entry name" value="Riboflavin_synthase-like_b-brl"/>
</dbReference>
<evidence type="ECO:0000256" key="9">
    <source>
        <dbReference type="ARBA" id="ARBA00023136"/>
    </source>
</evidence>
<evidence type="ECO:0000256" key="4">
    <source>
        <dbReference type="ARBA" id="ARBA00022630"/>
    </source>
</evidence>
<keyword evidence="6 10" id="KW-0274">FAD</keyword>
<dbReference type="Proteomes" id="UP000000559">
    <property type="component" value="Chromosome 5"/>
</dbReference>
<dbReference type="HOGENOM" id="CLU_555744_0_0_1"/>
<dbReference type="PANTHER" id="PTHR19370:SF189">
    <property type="entry name" value="CYTOCHROME C MITOCHONDRIAL IMPORT FACTOR CYC2"/>
    <property type="match status" value="1"/>
</dbReference>
<reference evidence="14 15" key="3">
    <citation type="journal article" date="2013" name="Genome Biol.">
        <title>Assembly of a phased diploid Candida albicans genome facilitates allele-specific measurements and provides a simple model for repeat and indel structure.</title>
        <authorList>
            <person name="Muzzey D."/>
            <person name="Schwartz K."/>
            <person name="Weissman J.S."/>
            <person name="Sherlock G."/>
        </authorList>
    </citation>
    <scope>NUCLEOTIDE SEQUENCE [LARGE SCALE GENOMIC DNA]</scope>
    <source>
        <strain evidence="15">SC5314 / ATCC MYA-2876</strain>
    </source>
</reference>
<feature type="region of interest" description="Disordered" evidence="11">
    <location>
        <begin position="24"/>
        <end position="80"/>
    </location>
</feature>
<keyword evidence="9" id="KW-0472">Membrane</keyword>
<evidence type="ECO:0000256" key="3">
    <source>
        <dbReference type="ARBA" id="ARBA00006105"/>
    </source>
</evidence>
<dbReference type="OrthoDB" id="432685at2759"/>
<keyword evidence="4 10" id="KW-0285">Flavoprotein</keyword>
<dbReference type="Pfam" id="PF00970">
    <property type="entry name" value="FAD_binding_6"/>
    <property type="match status" value="1"/>
</dbReference>
<evidence type="ECO:0000256" key="10">
    <source>
        <dbReference type="PIRSR" id="PIRSR601834-1"/>
    </source>
</evidence>
<comment type="subcellular location">
    <subcellularLocation>
        <location evidence="2">Mitochondrion outer membrane</location>
    </subcellularLocation>
</comment>
<comment type="cofactor">
    <cofactor evidence="1 10">
        <name>FAD</name>
        <dbReference type="ChEBI" id="CHEBI:57692"/>
    </cofactor>
</comment>
<organism evidence="14 15">
    <name type="scientific">Candida albicans (strain SC5314 / ATCC MYA-2876)</name>
    <name type="common">Yeast</name>
    <dbReference type="NCBI Taxonomy" id="237561"/>
    <lineage>
        <taxon>Eukaryota</taxon>
        <taxon>Fungi</taxon>
        <taxon>Dikarya</taxon>
        <taxon>Ascomycota</taxon>
        <taxon>Saccharomycotina</taxon>
        <taxon>Pichiomycetes</taxon>
        <taxon>Debaryomycetaceae</taxon>
        <taxon>Candida/Lodderomyces clade</taxon>
        <taxon>Candida</taxon>
    </lineage>
</organism>
<keyword evidence="5" id="KW-1000">Mitochondrion outer membrane</keyword>
<dbReference type="KEGG" id="cal:CAALFM_C502740WA"/>
<dbReference type="GO" id="GO:0005741">
    <property type="term" value="C:mitochondrial outer membrane"/>
    <property type="evidence" value="ECO:0007669"/>
    <property type="project" value="UniProtKB-SubCell"/>
</dbReference>
<dbReference type="InterPro" id="IPR017927">
    <property type="entry name" value="FAD-bd_FR_type"/>
</dbReference>
<dbReference type="EMBL" id="CP017627">
    <property type="protein sequence ID" value="AOW29699.1"/>
    <property type="molecule type" value="Genomic_DNA"/>
</dbReference>
<dbReference type="Gene3D" id="2.40.30.10">
    <property type="entry name" value="Translation factors"/>
    <property type="match status" value="1"/>
</dbReference>
<dbReference type="InterPro" id="IPR008333">
    <property type="entry name" value="Cbr1-like_FAD-bd_dom"/>
</dbReference>
<dbReference type="CDD" id="cd06183">
    <property type="entry name" value="cyt_b5_reduct_like"/>
    <property type="match status" value="1"/>
</dbReference>
<dbReference type="SUPFAM" id="SSF52343">
    <property type="entry name" value="Ferredoxin reductase-like, C-terminal NADP-linked domain"/>
    <property type="match status" value="1"/>
</dbReference>
<proteinExistence type="inferred from homology"/>
<dbReference type="PANTHER" id="PTHR19370">
    <property type="entry name" value="NADH-CYTOCHROME B5 REDUCTASE"/>
    <property type="match status" value="1"/>
</dbReference>
<evidence type="ECO:0000256" key="1">
    <source>
        <dbReference type="ARBA" id="ARBA00001974"/>
    </source>
</evidence>
<dbReference type="eggNOG" id="KOG0534">
    <property type="taxonomic scope" value="Eukaryota"/>
</dbReference>
<dbReference type="FunCoup" id="Q5AG85">
    <property type="interactions" value="43"/>
</dbReference>
<dbReference type="SMR" id="Q5AG85"/>
<dbReference type="InParanoid" id="Q5AG85"/>
<dbReference type="InterPro" id="IPR001834">
    <property type="entry name" value="CBR-like"/>
</dbReference>
<dbReference type="RefSeq" id="XP_720602.1">
    <property type="nucleotide sequence ID" value="XM_715509.2"/>
</dbReference>
<evidence type="ECO:0000256" key="11">
    <source>
        <dbReference type="SAM" id="MobiDB-lite"/>
    </source>
</evidence>
<dbReference type="STRING" id="237561.Q5AG85"/>
<protein>
    <submittedName>
        <fullName evidence="14">Oxidoreductase</fullName>
    </submittedName>
</protein>
<feature type="binding site" evidence="10">
    <location>
        <position position="284"/>
    </location>
    <ligand>
        <name>FAD</name>
        <dbReference type="ChEBI" id="CHEBI:57692"/>
    </ligand>
</feature>
<feature type="binding site" evidence="10">
    <location>
        <position position="276"/>
    </location>
    <ligand>
        <name>FAD</name>
        <dbReference type="ChEBI" id="CHEBI:57692"/>
    </ligand>
</feature>
<dbReference type="VEuPathDB" id="FungiDB:C5_02740W_A"/>
<evidence type="ECO:0000313" key="15">
    <source>
        <dbReference type="Proteomes" id="UP000000559"/>
    </source>
</evidence>
<dbReference type="SUPFAM" id="SSF63380">
    <property type="entry name" value="Riboflavin synthase domain-like"/>
    <property type="match status" value="1"/>
</dbReference>
<sequence>MLRFRQIRLSPIYKSRLINFRRFNSTNSKKPKAEEEDNNNNNDKSLQQHNVPARQDDKTDVGSFKIKPATSRSAPAPMENTGIEQLMHKDNKPYIPKLQHKRVSFEYPNLPNQDEYTNLVEKPKSITRWTRYIPKILTVIVLVWSGYTYHVWMTDTEEGEDSSDLLNPNEFHKFIVTHKEKIDDDHYIIELTPKFSYWEYSHGTDPEGKSLWNGDKFWSVEIKQPDINVVRSYTPLPLYYLKSEYTRSGEREPLLKVINPEIDEYDKHGTMCLYIKRYNDGEVSRYITDRNIGDELELRGPNIEFKFPYHPLHKLHKRPIFKDLPSKVEADNMIETVKRVNNLPDVDNIVFYAAGTGIAPILQVLFSKKPYLGHVDIHYSARHPGELGILQRFLFFLDKLDRINITYHYDDDDDDDEPKTILNAKDINPPGIPNYITPKTLEEKSKFLTGDEIEQLRLQKEQQDQQNEKSLVGSDMMTKLVQKPEDRGEVFESGLHQASKTIQIPKKPASLAIVCGPDGFIDYVAGAKDLVRNKQGPVNGLLGDKKWDNSNVYKL</sequence>
<evidence type="ECO:0000313" key="14">
    <source>
        <dbReference type="EMBL" id="AOW29699.1"/>
    </source>
</evidence>
<evidence type="ECO:0000313" key="13">
    <source>
        <dbReference type="CGD" id="CAL0000191400"/>
    </source>
</evidence>